<proteinExistence type="predicted"/>
<dbReference type="Proteomes" id="UP000530660">
    <property type="component" value="Unassembled WGS sequence"/>
</dbReference>
<protein>
    <submittedName>
        <fullName evidence="1">Uncharacterized protein</fullName>
    </submittedName>
</protein>
<comment type="caution">
    <text evidence="1">The sequence shown here is derived from an EMBL/GenBank/DDBJ whole genome shotgun (WGS) entry which is preliminary data.</text>
</comment>
<organism evidence="1 2">
    <name type="scientific">Cyanidiococcus yangmingshanensis</name>
    <dbReference type="NCBI Taxonomy" id="2690220"/>
    <lineage>
        <taxon>Eukaryota</taxon>
        <taxon>Rhodophyta</taxon>
        <taxon>Bangiophyceae</taxon>
        <taxon>Cyanidiales</taxon>
        <taxon>Cyanidiaceae</taxon>
        <taxon>Cyanidiococcus</taxon>
    </lineage>
</organism>
<dbReference type="InterPro" id="IPR036322">
    <property type="entry name" value="WD40_repeat_dom_sf"/>
</dbReference>
<dbReference type="EMBL" id="VWRR01000007">
    <property type="protein sequence ID" value="KAF6003324.1"/>
    <property type="molecule type" value="Genomic_DNA"/>
</dbReference>
<gene>
    <name evidence="1" type="ORF">F1559_003379</name>
</gene>
<evidence type="ECO:0000313" key="2">
    <source>
        <dbReference type="Proteomes" id="UP000530660"/>
    </source>
</evidence>
<evidence type="ECO:0000313" key="1">
    <source>
        <dbReference type="EMBL" id="KAF6003324.1"/>
    </source>
</evidence>
<dbReference type="Gene3D" id="2.130.10.10">
    <property type="entry name" value="YVTN repeat-like/Quinoprotein amine dehydrogenase"/>
    <property type="match status" value="1"/>
</dbReference>
<dbReference type="SUPFAM" id="SSF50978">
    <property type="entry name" value="WD40 repeat-like"/>
    <property type="match status" value="1"/>
</dbReference>
<accession>A0A7J7IL12</accession>
<reference evidence="1 2" key="1">
    <citation type="journal article" date="2020" name="J. Phycol.">
        <title>Comparative genome analysis reveals Cyanidiococcus gen. nov., a new extremophilic red algal genus sister to Cyanidioschyzon (Cyanidioschyzonaceae, Rhodophyta).</title>
        <authorList>
            <person name="Liu S.-L."/>
            <person name="Chiang Y.-R."/>
            <person name="Yoon H.S."/>
            <person name="Fu H.-Y."/>
        </authorList>
    </citation>
    <scope>NUCLEOTIDE SEQUENCE [LARGE SCALE GENOMIC DNA]</scope>
    <source>
        <strain evidence="1 2">THAL066</strain>
    </source>
</reference>
<dbReference type="InterPro" id="IPR015943">
    <property type="entry name" value="WD40/YVTN_repeat-like_dom_sf"/>
</dbReference>
<name>A0A7J7IL12_9RHOD</name>
<sequence>MTAEQCTRAVLGTLSREVLVRIAVYLQPDEVEALWSAAEAGACNSSSSRLEQFCAATLRCRYGSGYAQSLFQAYSRLQDASRSSMSLRPWSWRLALYGVYLSHRWLFGICFRANMTQSDVSSMIWSTELPDPETMRPAVAANHPRTRLTVQRFDQRAIQSIGDGALLAVVLSSSHRAAEYERSNAEYALVVTPHRLLWFAAESSSCSDLRLDTERSLFLTTPLLLTAAISDDHRLLALGRRGCLLEIRDLLNWGIVAEGRLPVRISKRDDFCCLDCDGGMVAAGTTSGRLLIFDCNSALHRGEQTTIMRLKPIRMELDTSGTPLSHVRLCRSREERRCPDLVVVTTKHQLRIYYLRLGLFIFQRDFERPICSVQAARSRTCVYIASGGTYAATLGRPSIMNENDQLTCVAVDHDGNVAGGWSSGHVTFWPARGRLVGVALTYHDRHLDLRAWQNARRIHRRDLAADAVELEDNPSSAWEWSRSPIRSIYVDRDRVISASAAGVIEVFAHRQSPSTTADSCNTPLIENAILRWQYCRTAWVSLPNLQGEILHLGAGERTILGGLCGDRASVQQMPLVLIRIASFSHEASEQVPNAKDDGQAGNGSRLELRTALPGEEQCWLPPADIVRAFWLMESSPE</sequence>
<dbReference type="AlphaFoldDB" id="A0A7J7IL12"/>
<keyword evidence="2" id="KW-1185">Reference proteome</keyword>
<dbReference type="OrthoDB" id="10412989at2759"/>